<proteinExistence type="predicted"/>
<reference evidence="2" key="2">
    <citation type="submission" date="2020-11" db="EMBL/GenBank/DDBJ databases">
        <authorList>
            <person name="McCartney M.A."/>
            <person name="Auch B."/>
            <person name="Kono T."/>
            <person name="Mallez S."/>
            <person name="Becker A."/>
            <person name="Gohl D.M."/>
            <person name="Silverstein K.A.T."/>
            <person name="Koren S."/>
            <person name="Bechman K.B."/>
            <person name="Herman A."/>
            <person name="Abrahante J.E."/>
            <person name="Garbe J."/>
        </authorList>
    </citation>
    <scope>NUCLEOTIDE SEQUENCE</scope>
    <source>
        <strain evidence="2">Duluth1</strain>
        <tissue evidence="2">Whole animal</tissue>
    </source>
</reference>
<organism evidence="2 3">
    <name type="scientific">Dreissena polymorpha</name>
    <name type="common">Zebra mussel</name>
    <name type="synonym">Mytilus polymorpha</name>
    <dbReference type="NCBI Taxonomy" id="45954"/>
    <lineage>
        <taxon>Eukaryota</taxon>
        <taxon>Metazoa</taxon>
        <taxon>Spiralia</taxon>
        <taxon>Lophotrochozoa</taxon>
        <taxon>Mollusca</taxon>
        <taxon>Bivalvia</taxon>
        <taxon>Autobranchia</taxon>
        <taxon>Heteroconchia</taxon>
        <taxon>Euheterodonta</taxon>
        <taxon>Imparidentia</taxon>
        <taxon>Neoheterodontei</taxon>
        <taxon>Myida</taxon>
        <taxon>Dreissenoidea</taxon>
        <taxon>Dreissenidae</taxon>
        <taxon>Dreissena</taxon>
    </lineage>
</organism>
<evidence type="ECO:0000313" key="2">
    <source>
        <dbReference type="EMBL" id="KAH3779456.1"/>
    </source>
</evidence>
<evidence type="ECO:0000313" key="3">
    <source>
        <dbReference type="Proteomes" id="UP000828390"/>
    </source>
</evidence>
<protein>
    <submittedName>
        <fullName evidence="2">Uncharacterized protein</fullName>
    </submittedName>
</protein>
<comment type="caution">
    <text evidence="2">The sequence shown here is derived from an EMBL/GenBank/DDBJ whole genome shotgun (WGS) entry which is preliminary data.</text>
</comment>
<keyword evidence="3" id="KW-1185">Reference proteome</keyword>
<sequence>MDLEERPDKSGVASPQKAQRTPSPRKTPRTPRSVSEQVSKYELCSGKMGL</sequence>
<name>A0A9D4EJ08_DREPO</name>
<reference evidence="2" key="1">
    <citation type="journal article" date="2019" name="bioRxiv">
        <title>The Genome of the Zebra Mussel, Dreissena polymorpha: A Resource for Invasive Species Research.</title>
        <authorList>
            <person name="McCartney M.A."/>
            <person name="Auch B."/>
            <person name="Kono T."/>
            <person name="Mallez S."/>
            <person name="Zhang Y."/>
            <person name="Obille A."/>
            <person name="Becker A."/>
            <person name="Abrahante J.E."/>
            <person name="Garbe J."/>
            <person name="Badalamenti J.P."/>
            <person name="Herman A."/>
            <person name="Mangelson H."/>
            <person name="Liachko I."/>
            <person name="Sullivan S."/>
            <person name="Sone E.D."/>
            <person name="Koren S."/>
            <person name="Silverstein K.A.T."/>
            <person name="Beckman K.B."/>
            <person name="Gohl D.M."/>
        </authorList>
    </citation>
    <scope>NUCLEOTIDE SEQUENCE</scope>
    <source>
        <strain evidence="2">Duluth1</strain>
        <tissue evidence="2">Whole animal</tissue>
    </source>
</reference>
<accession>A0A9D4EJ08</accession>
<dbReference type="EMBL" id="JAIWYP010000008">
    <property type="protein sequence ID" value="KAH3779456.1"/>
    <property type="molecule type" value="Genomic_DNA"/>
</dbReference>
<feature type="compositionally biased region" description="Low complexity" evidence="1">
    <location>
        <begin position="20"/>
        <end position="35"/>
    </location>
</feature>
<evidence type="ECO:0000256" key="1">
    <source>
        <dbReference type="SAM" id="MobiDB-lite"/>
    </source>
</evidence>
<feature type="region of interest" description="Disordered" evidence="1">
    <location>
        <begin position="1"/>
        <end position="50"/>
    </location>
</feature>
<gene>
    <name evidence="2" type="ORF">DPMN_157259</name>
</gene>
<dbReference type="AlphaFoldDB" id="A0A9D4EJ08"/>
<dbReference type="Proteomes" id="UP000828390">
    <property type="component" value="Unassembled WGS sequence"/>
</dbReference>